<protein>
    <submittedName>
        <fullName evidence="1">Uncharacterized protein</fullName>
    </submittedName>
</protein>
<gene>
    <name evidence="1" type="ORF">TK0001_3226</name>
</gene>
<proteinExistence type="predicted"/>
<sequence length="131" mass="14299">MLIDSIQGAELSFFALDFPIVAGLADALVVRGIDEEFPDTTMGNAVVDHRRWYDLVAGEMALAQRLQSELRETRRLPHREAVPEAPGARPAPLSIEVALASSLCLFGRPGAGGHVNRWPHRHIAIPIVSDN</sequence>
<dbReference type="Proteomes" id="UP000233769">
    <property type="component" value="Chromosome tk0001"/>
</dbReference>
<reference evidence="2" key="1">
    <citation type="submission" date="2017-10" db="EMBL/GenBank/DDBJ databases">
        <authorList>
            <person name="Regsiter A."/>
            <person name="William W."/>
        </authorList>
    </citation>
    <scope>NUCLEOTIDE SEQUENCE [LARGE SCALE GENOMIC DNA]</scope>
</reference>
<dbReference type="EMBL" id="LT962688">
    <property type="protein sequence ID" value="SOR29828.1"/>
    <property type="molecule type" value="Genomic_DNA"/>
</dbReference>
<organism evidence="1 2">
    <name type="scientific">Methylorubrum extorquens</name>
    <name type="common">Methylobacterium dichloromethanicum</name>
    <name type="synonym">Methylobacterium extorquens</name>
    <dbReference type="NCBI Taxonomy" id="408"/>
    <lineage>
        <taxon>Bacteria</taxon>
        <taxon>Pseudomonadati</taxon>
        <taxon>Pseudomonadota</taxon>
        <taxon>Alphaproteobacteria</taxon>
        <taxon>Hyphomicrobiales</taxon>
        <taxon>Methylobacteriaceae</taxon>
        <taxon>Methylorubrum</taxon>
    </lineage>
</organism>
<accession>A0A2N9AR69</accession>
<name>A0A2N9AR69_METEX</name>
<evidence type="ECO:0000313" key="2">
    <source>
        <dbReference type="Proteomes" id="UP000233769"/>
    </source>
</evidence>
<dbReference type="AlphaFoldDB" id="A0A2N9AR69"/>
<evidence type="ECO:0000313" key="1">
    <source>
        <dbReference type="EMBL" id="SOR29828.1"/>
    </source>
</evidence>